<protein>
    <recommendedName>
        <fullName evidence="3">EfeO-type cupredoxin-like domain-containing protein</fullName>
    </recommendedName>
</protein>
<proteinExistence type="predicted"/>
<gene>
    <name evidence="4" type="ORF">GCM10007170_43640</name>
</gene>
<feature type="compositionally biased region" description="Low complexity" evidence="1">
    <location>
        <begin position="33"/>
        <end position="48"/>
    </location>
</feature>
<feature type="region of interest" description="Disordered" evidence="1">
    <location>
        <begin position="30"/>
        <end position="80"/>
    </location>
</feature>
<dbReference type="InterPro" id="IPR028096">
    <property type="entry name" value="EfeO_Cupredoxin"/>
</dbReference>
<feature type="chain" id="PRO_5047441159" description="EfeO-type cupredoxin-like domain-containing protein" evidence="2">
    <location>
        <begin position="26"/>
        <end position="163"/>
    </location>
</feature>
<organism evidence="4 5">
    <name type="scientific">Arthrobacter liuii</name>
    <dbReference type="NCBI Taxonomy" id="1476996"/>
    <lineage>
        <taxon>Bacteria</taxon>
        <taxon>Bacillati</taxon>
        <taxon>Actinomycetota</taxon>
        <taxon>Actinomycetes</taxon>
        <taxon>Micrococcales</taxon>
        <taxon>Micrococcaceae</taxon>
        <taxon>Arthrobacter</taxon>
    </lineage>
</organism>
<evidence type="ECO:0000259" key="3">
    <source>
        <dbReference type="Pfam" id="PF13473"/>
    </source>
</evidence>
<feature type="compositionally biased region" description="Low complexity" evidence="1">
    <location>
        <begin position="67"/>
        <end position="80"/>
    </location>
</feature>
<dbReference type="SUPFAM" id="SSF49503">
    <property type="entry name" value="Cupredoxins"/>
    <property type="match status" value="1"/>
</dbReference>
<dbReference type="PROSITE" id="PS51257">
    <property type="entry name" value="PROKAR_LIPOPROTEIN"/>
    <property type="match status" value="1"/>
</dbReference>
<evidence type="ECO:0000313" key="5">
    <source>
        <dbReference type="Proteomes" id="UP000643279"/>
    </source>
</evidence>
<feature type="domain" description="EfeO-type cupredoxin-like" evidence="3">
    <location>
        <begin position="83"/>
        <end position="162"/>
    </location>
</feature>
<dbReference type="InterPro" id="IPR008972">
    <property type="entry name" value="Cupredoxin"/>
</dbReference>
<accession>A0ABQ2AYW7</accession>
<evidence type="ECO:0000313" key="4">
    <source>
        <dbReference type="EMBL" id="GGI02281.1"/>
    </source>
</evidence>
<keyword evidence="5" id="KW-1185">Reference proteome</keyword>
<feature type="signal peptide" evidence="2">
    <location>
        <begin position="1"/>
        <end position="25"/>
    </location>
</feature>
<dbReference type="EMBL" id="BMFW01000043">
    <property type="protein sequence ID" value="GGI02281.1"/>
    <property type="molecule type" value="Genomic_DNA"/>
</dbReference>
<sequence>MKTTTTGQRLTLAVIGAATIIGATACGTGGTGTASSTAPSTTAASTASMDPGMSMSGSRMPAPMSPSMAATTGTPSGSTGMAAEATIHIKSFAYTGAESVRAGSTVTVMNMDNVAHTVTADDGSFDAVVKAGTSVTFTAPAKPGTYTYHCTYHSNMHGTLTVK</sequence>
<comment type="caution">
    <text evidence="4">The sequence shown here is derived from an EMBL/GenBank/DDBJ whole genome shotgun (WGS) entry which is preliminary data.</text>
</comment>
<dbReference type="Gene3D" id="2.60.40.420">
    <property type="entry name" value="Cupredoxins - blue copper proteins"/>
    <property type="match status" value="1"/>
</dbReference>
<dbReference type="PANTHER" id="PTHR36507:SF1">
    <property type="entry name" value="BLL1555 PROTEIN"/>
    <property type="match status" value="1"/>
</dbReference>
<dbReference type="PANTHER" id="PTHR36507">
    <property type="entry name" value="BLL1555 PROTEIN"/>
    <property type="match status" value="1"/>
</dbReference>
<dbReference type="InterPro" id="IPR052721">
    <property type="entry name" value="ET_Amicyanin"/>
</dbReference>
<evidence type="ECO:0000256" key="1">
    <source>
        <dbReference type="SAM" id="MobiDB-lite"/>
    </source>
</evidence>
<keyword evidence="2" id="KW-0732">Signal</keyword>
<dbReference type="Proteomes" id="UP000643279">
    <property type="component" value="Unassembled WGS sequence"/>
</dbReference>
<name>A0ABQ2AYW7_9MICC</name>
<evidence type="ECO:0000256" key="2">
    <source>
        <dbReference type="SAM" id="SignalP"/>
    </source>
</evidence>
<dbReference type="Pfam" id="PF13473">
    <property type="entry name" value="Cupredoxin_1"/>
    <property type="match status" value="1"/>
</dbReference>
<reference evidence="5" key="1">
    <citation type="journal article" date="2019" name="Int. J. Syst. Evol. Microbiol.">
        <title>The Global Catalogue of Microorganisms (GCM) 10K type strain sequencing project: providing services to taxonomists for standard genome sequencing and annotation.</title>
        <authorList>
            <consortium name="The Broad Institute Genomics Platform"/>
            <consortium name="The Broad Institute Genome Sequencing Center for Infectious Disease"/>
            <person name="Wu L."/>
            <person name="Ma J."/>
        </authorList>
    </citation>
    <scope>NUCLEOTIDE SEQUENCE [LARGE SCALE GENOMIC DNA]</scope>
    <source>
        <strain evidence="5">CGMCC 1.12778</strain>
    </source>
</reference>